<dbReference type="GO" id="GO:0051538">
    <property type="term" value="F:3 iron, 4 sulfur cluster binding"/>
    <property type="evidence" value="ECO:0007669"/>
    <property type="project" value="UniProtKB-KW"/>
</dbReference>
<dbReference type="CDD" id="cd00504">
    <property type="entry name" value="GXGXG"/>
    <property type="match status" value="1"/>
</dbReference>
<dbReference type="InterPro" id="IPR050711">
    <property type="entry name" value="ET-N_metabolism_enzyme"/>
</dbReference>
<evidence type="ECO:0000256" key="14">
    <source>
        <dbReference type="ARBA" id="ARBA00029440"/>
    </source>
</evidence>
<keyword evidence="7" id="KW-0479">Metal-binding</keyword>
<evidence type="ECO:0000313" key="16">
    <source>
        <dbReference type="EMBL" id="KXG42767.1"/>
    </source>
</evidence>
<dbReference type="Gene3D" id="3.20.20.70">
    <property type="entry name" value="Aldolase class I"/>
    <property type="match status" value="2"/>
</dbReference>
<dbReference type="Gene3D" id="3.60.20.10">
    <property type="entry name" value="Glutamine Phosphoribosylpyrophosphate, subunit 1, domain 1"/>
    <property type="match status" value="1"/>
</dbReference>
<dbReference type="STRING" id="1413211.U473_00930"/>
<keyword evidence="13" id="KW-0003">3Fe-4S</keyword>
<accession>A0A135L1J1</accession>
<evidence type="ECO:0000313" key="17">
    <source>
        <dbReference type="Proteomes" id="UP000070352"/>
    </source>
</evidence>
<dbReference type="SUPFAM" id="SSF56235">
    <property type="entry name" value="N-terminal nucleophile aminohydrolases (Ntn hydrolases)"/>
    <property type="match status" value="1"/>
</dbReference>
<evidence type="ECO:0000256" key="5">
    <source>
        <dbReference type="ARBA" id="ARBA00022630"/>
    </source>
</evidence>
<keyword evidence="17" id="KW-1185">Reference proteome</keyword>
<dbReference type="Proteomes" id="UP000070352">
    <property type="component" value="Unassembled WGS sequence"/>
</dbReference>
<sequence>MVSLTDKMKWIDEHDSCGIVAVIEKNGLPTNDNLHKTIDVLNKLEHRSGFINGEGDGTGLLTDIPRKLWAEKLSSKQISPQLAFEPKFVVGHIFIDSTADSYSTIQEKIRKQFAEYQVDILLEEEKQVDNSQLGPNGKQREPLFWQIACISNVPVEEIQNQLFSLLIEIEKDRKVHVASLSNHSVVYKVMGTAKVLNHYFFDLNSPLFETRVSIGHNRYSTNTLSHFFRVQPFSLLGHNGEINTIQRLRDEATMLNIPLVHEGSDSQDLNRVIEGLMIRHQFSLFTVMELVFPPIYNEIWRIDTNLKDLYAFLRHLWGPFSQGPAGIVSRYENQCVFSVDALGLRPLWQVETEDTLYFSSEQGIVASKQMVSEPKSFAPGEKVGILLQENQPIIRLDHQQIQQLVLKEVYTRYPIKDYQKKLNPPHFPKTSSFYPEFKEIPNSVYAGFGWEKEHIDLAEQMATTGKEPIRSLGYDGPLAILSKERVNLADFLKETVAVVTNPAIDREREIEHFSTRMILGGRETFSPHEVGDISFEIKTPILLEGEIAQNIVSDLGTTSLEQTIAYFMQEAKEFVAILSLTFNPDQSIKERLEQLNQDAIHAVKNGARVIILDDQELFNGFKQLWLDPHLAIASIDMALKNEYMEGENLRRKVSIILRSGAIRHLHDIVTAIGLGADAISPYLLFATVSQKQNEDSIKNLFDALNKGIEKVISTLGIHELRGYQRLFSSIGFHQEIADILNIPNFYGNKKAGYSFSHLEEDAKKRADDFNHQTQPLRNYRLTTRIWKAISQVASGTDSYQIYQEKLRDQESENPIALRHILDFKDGFEPIPTDEVHIGIGQHDYPFVISSMSFGSQNEIAFRAYAEAAYQLNMMSLNGEGGEIKDMLGMYPEHRGMQIASGRFGVNIELINSSHWIEIKIGQGAKPGEGGHLPGSKVSHKVAAARNATPYADLISPSNNHDIYSIEDLAQIISELKTGNRLAKIIVKVPVVPNIGTIAVGIAKAGADVISLSGYDGGTGAARVHAIQHVGLPIEIGVKEAHLSLIDSGLRSNVEIWADGGVRSGKDVVKLVLLGANRIGFGTLAMIAIGCTSCRGCHLDTCHVGIATQIENIEEANQRGLKRFVPRQFEQSVENLKRLFTAIGEEVKELTGQLGSKSLQDLVGRSDLLFQTKYLDLLDLKPLLVPATVHKQVVKIKQAAQPLSLAVGAEEINVQSSFEANAYVDSIVNSTNRMLGTNLSGNRVRSYLDGSYRSHPPVQLTLKKGSIPGNGLAAYLADGIKIELQGGGQDGLGKTAYGGKVSIMKTPNKDGVYLNGSVGKGFCYGAQKGLFMIQGNADSRAGIRLSGADMIIGGEITSPLQDHLGGIGERANIKGFAFEYMTNGRAVVLGDPGPWICSGMTGGTIYQRLVPEFGLDIDAIKRRIAKGAKVEILPLDEKGKADLTELLHLYIQELLKSGQKETGSRLLLLLNDLDSHFVRIVPANSLHH</sequence>
<protein>
    <submittedName>
        <fullName evidence="16">Glutamate synthase</fullName>
    </submittedName>
</protein>
<dbReference type="InterPro" id="IPR006982">
    <property type="entry name" value="Glu_synth_centr_N"/>
</dbReference>
<evidence type="ECO:0000256" key="3">
    <source>
        <dbReference type="ARBA" id="ARBA00009716"/>
    </source>
</evidence>
<dbReference type="GO" id="GO:0006537">
    <property type="term" value="P:glutamate biosynthetic process"/>
    <property type="evidence" value="ECO:0007669"/>
    <property type="project" value="UniProtKB-KW"/>
</dbReference>
<dbReference type="InterPro" id="IPR017932">
    <property type="entry name" value="GATase_2_dom"/>
</dbReference>
<dbReference type="Pfam" id="PF01645">
    <property type="entry name" value="Glu_synthase"/>
    <property type="match status" value="1"/>
</dbReference>
<dbReference type="EMBL" id="LSKU01000001">
    <property type="protein sequence ID" value="KXG42767.1"/>
    <property type="molecule type" value="Genomic_DNA"/>
</dbReference>
<dbReference type="InterPro" id="IPR002489">
    <property type="entry name" value="Glu_synth_asu_C"/>
</dbReference>
<dbReference type="GO" id="GO:0046872">
    <property type="term" value="F:metal ion binding"/>
    <property type="evidence" value="ECO:0007669"/>
    <property type="project" value="UniProtKB-KW"/>
</dbReference>
<comment type="cofactor">
    <cofactor evidence="2">
        <name>[3Fe-4S] cluster</name>
        <dbReference type="ChEBI" id="CHEBI:21137"/>
    </cofactor>
</comment>
<keyword evidence="6" id="KW-0288">FMN</keyword>
<dbReference type="GO" id="GO:0015930">
    <property type="term" value="F:glutamate synthase activity"/>
    <property type="evidence" value="ECO:0007669"/>
    <property type="project" value="InterPro"/>
</dbReference>
<dbReference type="Gene3D" id="2.160.20.60">
    <property type="entry name" value="Glutamate synthase, alpha subunit, C-terminal domain"/>
    <property type="match status" value="1"/>
</dbReference>
<dbReference type="SUPFAM" id="SSF51395">
    <property type="entry name" value="FMN-linked oxidoreductases"/>
    <property type="match status" value="1"/>
</dbReference>
<evidence type="ECO:0000256" key="9">
    <source>
        <dbReference type="ARBA" id="ARBA00023002"/>
    </source>
</evidence>
<comment type="cofactor">
    <cofactor evidence="1">
        <name>FMN</name>
        <dbReference type="ChEBI" id="CHEBI:58210"/>
    </cofactor>
</comment>
<evidence type="ECO:0000256" key="11">
    <source>
        <dbReference type="ARBA" id="ARBA00023014"/>
    </source>
</evidence>
<comment type="caution">
    <text evidence="16">The sequence shown here is derived from an EMBL/GenBank/DDBJ whole genome shotgun (WGS) entry which is preliminary data.</text>
</comment>
<dbReference type="InterPro" id="IPR036485">
    <property type="entry name" value="Glu_synth_asu_C_sf"/>
</dbReference>
<reference evidence="16 17" key="1">
    <citation type="submission" date="2016-02" db="EMBL/GenBank/DDBJ databases">
        <title>Draft Genome for Tepidibacillus decaturensis nov. sp. Strain Z9, an Anaerobic, Moderately Thermophilic and Heterotrophic Bacterium from Deep Subsurface of the Illinois Basin, USA.</title>
        <authorList>
            <person name="Dong Y."/>
            <person name="Chang J.Y."/>
            <person name="Sanford R."/>
            <person name="Fouke B.W."/>
        </authorList>
    </citation>
    <scope>NUCLEOTIDE SEQUENCE [LARGE SCALE GENOMIC DNA]</scope>
    <source>
        <strain evidence="16 17">Z9</strain>
    </source>
</reference>
<keyword evidence="12" id="KW-0314">Glutamate biosynthesis</keyword>
<dbReference type="GO" id="GO:0019676">
    <property type="term" value="P:ammonia assimilation cycle"/>
    <property type="evidence" value="ECO:0007669"/>
    <property type="project" value="TreeGrafter"/>
</dbReference>
<evidence type="ECO:0000256" key="6">
    <source>
        <dbReference type="ARBA" id="ARBA00022643"/>
    </source>
</evidence>
<evidence type="ECO:0000259" key="15">
    <source>
        <dbReference type="PROSITE" id="PS51278"/>
    </source>
</evidence>
<evidence type="ECO:0000256" key="8">
    <source>
        <dbReference type="ARBA" id="ARBA00022962"/>
    </source>
</evidence>
<evidence type="ECO:0000256" key="12">
    <source>
        <dbReference type="ARBA" id="ARBA00023164"/>
    </source>
</evidence>
<proteinExistence type="inferred from homology"/>
<evidence type="ECO:0000256" key="4">
    <source>
        <dbReference type="ARBA" id="ARBA00022605"/>
    </source>
</evidence>
<dbReference type="InterPro" id="IPR002932">
    <property type="entry name" value="Glu_synthdom"/>
</dbReference>
<evidence type="ECO:0000256" key="2">
    <source>
        <dbReference type="ARBA" id="ARBA00001927"/>
    </source>
</evidence>
<dbReference type="RefSeq" id="WP_068722529.1">
    <property type="nucleotide sequence ID" value="NZ_LSKU01000001.1"/>
</dbReference>
<dbReference type="PANTHER" id="PTHR11938">
    <property type="entry name" value="FAD NADPH DEHYDROGENASE/OXIDOREDUCTASE"/>
    <property type="match status" value="1"/>
</dbReference>
<keyword evidence="8" id="KW-0315">Glutamine amidotransferase</keyword>
<dbReference type="CDD" id="cd02808">
    <property type="entry name" value="GltS_FMN"/>
    <property type="match status" value="1"/>
</dbReference>
<dbReference type="PROSITE" id="PS51278">
    <property type="entry name" value="GATASE_TYPE_2"/>
    <property type="match status" value="1"/>
</dbReference>
<keyword evidence="4" id="KW-0028">Amino-acid biosynthesis</keyword>
<evidence type="ECO:0000256" key="10">
    <source>
        <dbReference type="ARBA" id="ARBA00023004"/>
    </source>
</evidence>
<keyword evidence="5" id="KW-0285">Flavoprotein</keyword>
<dbReference type="InterPro" id="IPR013785">
    <property type="entry name" value="Aldolase_TIM"/>
</dbReference>
<name>A0A135L1J1_9BACI</name>
<evidence type="ECO:0000256" key="7">
    <source>
        <dbReference type="ARBA" id="ARBA00022723"/>
    </source>
</evidence>
<dbReference type="Pfam" id="PF01493">
    <property type="entry name" value="GXGXG"/>
    <property type="match status" value="1"/>
</dbReference>
<organism evidence="16 17">
    <name type="scientific">Tepidibacillus decaturensis</name>
    <dbReference type="NCBI Taxonomy" id="1413211"/>
    <lineage>
        <taxon>Bacteria</taxon>
        <taxon>Bacillati</taxon>
        <taxon>Bacillota</taxon>
        <taxon>Bacilli</taxon>
        <taxon>Bacillales</taxon>
        <taxon>Bacillaceae</taxon>
        <taxon>Tepidibacillus</taxon>
    </lineage>
</organism>
<comment type="similarity">
    <text evidence="3">Belongs to the glutamate synthase family.</text>
</comment>
<dbReference type="SUPFAM" id="SSF69336">
    <property type="entry name" value="Alpha subunit of glutamate synthase, C-terminal domain"/>
    <property type="match status" value="1"/>
</dbReference>
<dbReference type="PANTHER" id="PTHR11938:SF133">
    <property type="entry name" value="GLUTAMATE SYNTHASE (NADH)"/>
    <property type="match status" value="1"/>
</dbReference>
<dbReference type="OrthoDB" id="9758182at2"/>
<feature type="domain" description="Glutamine amidotransferase type-2" evidence="15">
    <location>
        <begin position="17"/>
        <end position="388"/>
    </location>
</feature>
<gene>
    <name evidence="16" type="ORF">U473_00930</name>
</gene>
<evidence type="ECO:0000256" key="1">
    <source>
        <dbReference type="ARBA" id="ARBA00001917"/>
    </source>
</evidence>
<dbReference type="InterPro" id="IPR029055">
    <property type="entry name" value="Ntn_hydrolases_N"/>
</dbReference>
<keyword evidence="9" id="KW-0560">Oxidoreductase</keyword>
<evidence type="ECO:0000256" key="13">
    <source>
        <dbReference type="ARBA" id="ARBA00023291"/>
    </source>
</evidence>
<dbReference type="Pfam" id="PF00310">
    <property type="entry name" value="GATase_2"/>
    <property type="match status" value="1"/>
</dbReference>
<keyword evidence="11" id="KW-0411">Iron-sulfur</keyword>
<keyword evidence="10" id="KW-0408">Iron</keyword>
<dbReference type="Pfam" id="PF04898">
    <property type="entry name" value="Glu_syn_central"/>
    <property type="match status" value="1"/>
</dbReference>
<comment type="pathway">
    <text evidence="14">Amino-acid biosynthesis.</text>
</comment>